<comment type="subcellular location">
    <subcellularLocation>
        <location evidence="3">Cytoplasm</location>
    </subcellularLocation>
    <subcellularLocation>
        <location evidence="2">Nucleus</location>
    </subcellularLocation>
</comment>
<evidence type="ECO:0000256" key="11">
    <source>
        <dbReference type="ARBA" id="ARBA00023242"/>
    </source>
</evidence>
<evidence type="ECO:0000256" key="6">
    <source>
        <dbReference type="ARBA" id="ARBA00022526"/>
    </source>
</evidence>
<dbReference type="InterPro" id="IPR016055">
    <property type="entry name" value="A-D-PHexomutase_a/b/a-I/II/III"/>
</dbReference>
<reference evidence="20" key="1">
    <citation type="journal article" date="2017" name="Genome Announc.">
        <title>Genome sequences of Cyberlindnera fabianii 65, Pichia kudriavzevii 129, and Saccharomyces cerevisiae 131 isolated from fermented masau fruits in Zimbabwe.</title>
        <authorList>
            <person name="van Rijswijck I.M.H."/>
            <person name="Derks M.F.L."/>
            <person name="Abee T."/>
            <person name="de Ridder D."/>
            <person name="Smid E.J."/>
        </authorList>
    </citation>
    <scope>NUCLEOTIDE SEQUENCE [LARGE SCALE GENOMIC DNA]</scope>
    <source>
        <strain evidence="20">65</strain>
    </source>
</reference>
<dbReference type="CDD" id="cd05799">
    <property type="entry name" value="PGM2"/>
    <property type="match status" value="1"/>
</dbReference>
<dbReference type="OMA" id="GYCVDPE"/>
<dbReference type="InterPro" id="IPR005846">
    <property type="entry name" value="A-D-PHexomutase_a/b/a-III"/>
</dbReference>
<keyword evidence="9 15" id="KW-0460">Magnesium</keyword>
<sequence length="595" mass="65809">MVAPSIDVLVNQWLSIDVNHSTIQEIKDLHASNNVSELELRLRNRIAFGTAGLRARMEAGFSRMNDATVLQASQGLASYVRKQNSTADELSIVIGHDHRHHSKEFAQITATAFLLKGFKVYLLESESGDLVPTPMVPFAVDTYKASCGVMITASHNPAQDNGYKVYWSNGCQIIPPHDHGIASEIEKNLVPVDRAHDVDAVLEESLKSGDLILAKQKTMEAYLEHLQKTVVKSSVEGLRFVYTPMHGVGQEIFEKVVKMIGVRDGDLVRVKEQMIPDPDFPSVKFPNPEEKGALDLAIETADSEGIDIVVANDPDADRFSAAVKTNGNWRQLTGNEIGFLFADYTIKTTDIPREKMYLLNSTVSSQMIASMANKEGFSYADTLTGFKWIGNKAIDLEKEGKIVPFAYEEAIGFMFEGIHDKDGISAATVFLQMAQKWKEAGKNAIEVLEDGFKRYGYFKEYNSYYIVPYQEATKEIFDSVIRASSGSKGYPETIGSYSVIYWRDLTTGFESATADGKPLLPVDSSAQMITAKLDTGVPDEEIRFTARGSGTEPKLKVYIEAKAATEERSAELAADVWGTLRDAWFQPSVTGLKEA</sequence>
<accession>A0A1V2LDG0</accession>
<proteinExistence type="inferred from homology"/>
<dbReference type="AlphaFoldDB" id="A0A1V2LDG0"/>
<dbReference type="GO" id="GO:0006006">
    <property type="term" value="P:glucose metabolic process"/>
    <property type="evidence" value="ECO:0007669"/>
    <property type="project" value="UniProtKB-KW"/>
</dbReference>
<organism evidence="19 20">
    <name type="scientific">Cyberlindnera fabianii</name>
    <name type="common">Yeast</name>
    <name type="synonym">Hansenula fabianii</name>
    <dbReference type="NCBI Taxonomy" id="36022"/>
    <lineage>
        <taxon>Eukaryota</taxon>
        <taxon>Fungi</taxon>
        <taxon>Dikarya</taxon>
        <taxon>Ascomycota</taxon>
        <taxon>Saccharomycotina</taxon>
        <taxon>Saccharomycetes</taxon>
        <taxon>Phaffomycetales</taxon>
        <taxon>Phaffomycetaceae</taxon>
        <taxon>Cyberlindnera</taxon>
    </lineage>
</organism>
<dbReference type="GO" id="GO:0006166">
    <property type="term" value="P:purine ribonucleoside salvage"/>
    <property type="evidence" value="ECO:0007669"/>
    <property type="project" value="TreeGrafter"/>
</dbReference>
<dbReference type="GO" id="GO:0005634">
    <property type="term" value="C:nucleus"/>
    <property type="evidence" value="ECO:0007669"/>
    <property type="project" value="UniProtKB-SubCell"/>
</dbReference>
<keyword evidence="20" id="KW-1185">Reference proteome</keyword>
<dbReference type="FunFam" id="3.40.120.10:FF:000035">
    <property type="entry name" value="Pgm3p"/>
    <property type="match status" value="1"/>
</dbReference>
<evidence type="ECO:0000256" key="9">
    <source>
        <dbReference type="ARBA" id="ARBA00022842"/>
    </source>
</evidence>
<dbReference type="EC" id="5.4.2.7" evidence="14"/>
<keyword evidence="6" id="KW-0313">Glucose metabolism</keyword>
<keyword evidence="7" id="KW-0597">Phosphoprotein</keyword>
<dbReference type="SUPFAM" id="SSF53738">
    <property type="entry name" value="Phosphoglucomutase, first 3 domains"/>
    <property type="match status" value="3"/>
</dbReference>
<dbReference type="PROSITE" id="PS00710">
    <property type="entry name" value="PGM_PMM"/>
    <property type="match status" value="1"/>
</dbReference>
<dbReference type="GO" id="GO:0005737">
    <property type="term" value="C:cytoplasm"/>
    <property type="evidence" value="ECO:0007669"/>
    <property type="project" value="UniProtKB-SubCell"/>
</dbReference>
<comment type="caution">
    <text evidence="19">The sequence shown here is derived from an EMBL/GenBank/DDBJ whole genome shotgun (WGS) entry which is preliminary data.</text>
</comment>
<dbReference type="PRINTS" id="PR00509">
    <property type="entry name" value="PGMPMM"/>
</dbReference>
<feature type="domain" description="Alpha-D-phosphohexomutase alpha/beta/alpha" evidence="17">
    <location>
        <begin position="220"/>
        <end position="324"/>
    </location>
</feature>
<keyword evidence="10" id="KW-0413">Isomerase</keyword>
<evidence type="ECO:0000259" key="17">
    <source>
        <dbReference type="Pfam" id="PF02879"/>
    </source>
</evidence>
<dbReference type="PANTHER" id="PTHR45745:SF1">
    <property type="entry name" value="PHOSPHOGLUCOMUTASE 2B-RELATED"/>
    <property type="match status" value="1"/>
</dbReference>
<evidence type="ECO:0000256" key="14">
    <source>
        <dbReference type="ARBA" id="ARBA00066543"/>
    </source>
</evidence>
<evidence type="ECO:0000256" key="1">
    <source>
        <dbReference type="ARBA" id="ARBA00001946"/>
    </source>
</evidence>
<evidence type="ECO:0000313" key="20">
    <source>
        <dbReference type="Proteomes" id="UP000189513"/>
    </source>
</evidence>
<feature type="domain" description="Alpha-D-phosphohexomutase alpha/beta/alpha" evidence="16">
    <location>
        <begin position="46"/>
        <end position="188"/>
    </location>
</feature>
<comment type="cofactor">
    <cofactor evidence="1">
        <name>Mg(2+)</name>
        <dbReference type="ChEBI" id="CHEBI:18420"/>
    </cofactor>
</comment>
<dbReference type="Gene3D" id="3.40.120.10">
    <property type="entry name" value="Alpha-D-Glucose-1,6-Bisphosphate, subunit A, domain 3"/>
    <property type="match status" value="3"/>
</dbReference>
<gene>
    <name evidence="19" type="ORF">BON22_0325</name>
</gene>
<evidence type="ECO:0000259" key="18">
    <source>
        <dbReference type="Pfam" id="PF02880"/>
    </source>
</evidence>
<dbReference type="GO" id="GO:0000287">
    <property type="term" value="F:magnesium ion binding"/>
    <property type="evidence" value="ECO:0007669"/>
    <property type="project" value="InterPro"/>
</dbReference>
<evidence type="ECO:0000256" key="5">
    <source>
        <dbReference type="ARBA" id="ARBA00022490"/>
    </source>
</evidence>
<keyword evidence="11" id="KW-0539">Nucleus</keyword>
<dbReference type="InterPro" id="IPR036900">
    <property type="entry name" value="A-D-PHexomutase_C_sf"/>
</dbReference>
<name>A0A1V2LDG0_CYBFA</name>
<evidence type="ECO:0000256" key="15">
    <source>
        <dbReference type="RuleBase" id="RU004326"/>
    </source>
</evidence>
<dbReference type="InterPro" id="IPR016066">
    <property type="entry name" value="A-D-PHexomutase_CS"/>
</dbReference>
<dbReference type="Pfam" id="PF02880">
    <property type="entry name" value="PGM_PMM_III"/>
    <property type="match status" value="1"/>
</dbReference>
<dbReference type="GO" id="GO:0008973">
    <property type="term" value="F:phosphopentomutase activity"/>
    <property type="evidence" value="ECO:0007669"/>
    <property type="project" value="UniProtKB-EC"/>
</dbReference>
<dbReference type="Proteomes" id="UP000189513">
    <property type="component" value="Unassembled WGS sequence"/>
</dbReference>
<dbReference type="STRING" id="36022.A0A1V2LDG0"/>
<keyword evidence="5" id="KW-0963">Cytoplasm</keyword>
<dbReference type="Gene3D" id="3.30.310.50">
    <property type="entry name" value="Alpha-D-phosphohexomutase, C-terminal domain"/>
    <property type="match status" value="1"/>
</dbReference>
<dbReference type="SUPFAM" id="SSF55957">
    <property type="entry name" value="Phosphoglucomutase, C-terminal domain"/>
    <property type="match status" value="1"/>
</dbReference>
<dbReference type="VEuPathDB" id="FungiDB:BON22_0325"/>
<keyword evidence="8 15" id="KW-0479">Metal-binding</keyword>
<dbReference type="Pfam" id="PF02879">
    <property type="entry name" value="PGM_PMM_II"/>
    <property type="match status" value="1"/>
</dbReference>
<evidence type="ECO:0000256" key="7">
    <source>
        <dbReference type="ARBA" id="ARBA00022553"/>
    </source>
</evidence>
<feature type="domain" description="Alpha-D-phosphohexomutase alpha/beta/alpha" evidence="18">
    <location>
        <begin position="334"/>
        <end position="455"/>
    </location>
</feature>
<dbReference type="FunFam" id="3.40.120.10:FF:000037">
    <property type="entry name" value="Pgm3p"/>
    <property type="match status" value="1"/>
</dbReference>
<evidence type="ECO:0000256" key="13">
    <source>
        <dbReference type="ARBA" id="ARBA00051394"/>
    </source>
</evidence>
<evidence type="ECO:0000256" key="12">
    <source>
        <dbReference type="ARBA" id="ARBA00023277"/>
    </source>
</evidence>
<keyword evidence="12" id="KW-0119">Carbohydrate metabolism</keyword>
<dbReference type="Pfam" id="PF02878">
    <property type="entry name" value="PGM_PMM_I"/>
    <property type="match status" value="1"/>
</dbReference>
<evidence type="ECO:0000256" key="3">
    <source>
        <dbReference type="ARBA" id="ARBA00004496"/>
    </source>
</evidence>
<comment type="similarity">
    <text evidence="4 15">Belongs to the phosphohexose mutase family.</text>
</comment>
<dbReference type="PANTHER" id="PTHR45745">
    <property type="entry name" value="PHOSPHOMANNOMUTASE 45A"/>
    <property type="match status" value="1"/>
</dbReference>
<evidence type="ECO:0000256" key="10">
    <source>
        <dbReference type="ARBA" id="ARBA00023235"/>
    </source>
</evidence>
<dbReference type="InterPro" id="IPR005841">
    <property type="entry name" value="Alpha-D-phosphohexomutase_SF"/>
</dbReference>
<evidence type="ECO:0000259" key="16">
    <source>
        <dbReference type="Pfam" id="PF02878"/>
    </source>
</evidence>
<comment type="catalytic activity">
    <reaction evidence="13">
        <text>alpha-D-ribose 1-phosphate = D-ribose 5-phosphate</text>
        <dbReference type="Rhea" id="RHEA:18793"/>
        <dbReference type="ChEBI" id="CHEBI:57720"/>
        <dbReference type="ChEBI" id="CHEBI:78346"/>
        <dbReference type="EC" id="5.4.2.7"/>
    </reaction>
</comment>
<dbReference type="EMBL" id="MPUK01000001">
    <property type="protein sequence ID" value="ONH69764.1"/>
    <property type="molecule type" value="Genomic_DNA"/>
</dbReference>
<evidence type="ECO:0000313" key="19">
    <source>
        <dbReference type="EMBL" id="ONH69764.1"/>
    </source>
</evidence>
<dbReference type="InterPro" id="IPR005844">
    <property type="entry name" value="A-D-PHexomutase_a/b/a-I"/>
</dbReference>
<evidence type="ECO:0000256" key="4">
    <source>
        <dbReference type="ARBA" id="ARBA00010231"/>
    </source>
</evidence>
<evidence type="ECO:0000256" key="2">
    <source>
        <dbReference type="ARBA" id="ARBA00004123"/>
    </source>
</evidence>
<protein>
    <recommendedName>
        <fullName evidence="14">phosphopentomutase</fullName>
        <ecNumber evidence="14">5.4.2.7</ecNumber>
    </recommendedName>
</protein>
<evidence type="ECO:0000256" key="8">
    <source>
        <dbReference type="ARBA" id="ARBA00022723"/>
    </source>
</evidence>
<dbReference type="InterPro" id="IPR005845">
    <property type="entry name" value="A-D-PHexomutase_a/b/a-II"/>
</dbReference>